<organism evidence="2 3">
    <name type="scientific">Phytophthora palmivora</name>
    <dbReference type="NCBI Taxonomy" id="4796"/>
    <lineage>
        <taxon>Eukaryota</taxon>
        <taxon>Sar</taxon>
        <taxon>Stramenopiles</taxon>
        <taxon>Oomycota</taxon>
        <taxon>Peronosporomycetes</taxon>
        <taxon>Peronosporales</taxon>
        <taxon>Peronosporaceae</taxon>
        <taxon>Phytophthora</taxon>
    </lineage>
</organism>
<proteinExistence type="predicted"/>
<feature type="region of interest" description="Disordered" evidence="1">
    <location>
        <begin position="74"/>
        <end position="102"/>
    </location>
</feature>
<name>A0A2P4YJU4_9STRA</name>
<dbReference type="AlphaFoldDB" id="A0A2P4YJU4"/>
<accession>A0A2P4YJU4</accession>
<dbReference type="EMBL" id="NCKW01002168">
    <property type="protein sequence ID" value="POM78087.1"/>
    <property type="molecule type" value="Genomic_DNA"/>
</dbReference>
<keyword evidence="3" id="KW-1185">Reference proteome</keyword>
<evidence type="ECO:0000313" key="2">
    <source>
        <dbReference type="EMBL" id="POM78087.1"/>
    </source>
</evidence>
<comment type="caution">
    <text evidence="2">The sequence shown here is derived from an EMBL/GenBank/DDBJ whole genome shotgun (WGS) entry which is preliminary data.</text>
</comment>
<dbReference type="Proteomes" id="UP000237271">
    <property type="component" value="Unassembled WGS sequence"/>
</dbReference>
<evidence type="ECO:0000256" key="1">
    <source>
        <dbReference type="SAM" id="MobiDB-lite"/>
    </source>
</evidence>
<protein>
    <submittedName>
        <fullName evidence="2">Uncharacterized protein</fullName>
    </submittedName>
</protein>
<feature type="compositionally biased region" description="Basic and acidic residues" evidence="1">
    <location>
        <begin position="82"/>
        <end position="91"/>
    </location>
</feature>
<gene>
    <name evidence="2" type="ORF">PHPALM_4429</name>
</gene>
<sequence>MVDVVDLDDVLVDIERGSRCGRQLLDLLKSLRLRLSSTLDGYRMASSTTLERTLVRRRSSDSSEFTALCREFSEDDVDEDGESKKKDRTESDTDIGMGGNGRRLFGGVVFSIVGEFTSDSSDRGEHTWKLVN</sequence>
<evidence type="ECO:0000313" key="3">
    <source>
        <dbReference type="Proteomes" id="UP000237271"/>
    </source>
</evidence>
<reference evidence="2 3" key="1">
    <citation type="journal article" date="2017" name="Genome Biol. Evol.">
        <title>Phytophthora megakarya and P. palmivora, closely related causal agents of cacao black pod rot, underwent increases in genome sizes and gene numbers by different mechanisms.</title>
        <authorList>
            <person name="Ali S.S."/>
            <person name="Shao J."/>
            <person name="Lary D.J."/>
            <person name="Kronmiller B."/>
            <person name="Shen D."/>
            <person name="Strem M.D."/>
            <person name="Amoako-Attah I."/>
            <person name="Akrofi A.Y."/>
            <person name="Begoude B.A."/>
            <person name="Ten Hoopen G.M."/>
            <person name="Coulibaly K."/>
            <person name="Kebe B.I."/>
            <person name="Melnick R.L."/>
            <person name="Guiltinan M.J."/>
            <person name="Tyler B.M."/>
            <person name="Meinhardt L.W."/>
            <person name="Bailey B.A."/>
        </authorList>
    </citation>
    <scope>NUCLEOTIDE SEQUENCE [LARGE SCALE GENOMIC DNA]</scope>
    <source>
        <strain evidence="3">sbr112.9</strain>
    </source>
</reference>